<reference evidence="2" key="1">
    <citation type="submission" date="2017-08" db="EMBL/GenBank/DDBJ databases">
        <authorList>
            <person name="Varghese N."/>
            <person name="Submissions S."/>
        </authorList>
    </citation>
    <scope>NUCLEOTIDE SEQUENCE [LARGE SCALE GENOMIC DNA]</scope>
    <source>
        <strain evidence="2">JC22</strain>
    </source>
</reference>
<dbReference type="OrthoDB" id="160982at2"/>
<gene>
    <name evidence="1" type="ORF">SAMN05880501_11692</name>
</gene>
<accession>A0A285TNK9</accession>
<dbReference type="AlphaFoldDB" id="A0A285TNK9"/>
<organism evidence="1 2">
    <name type="scientific">Ureibacillus xyleni</name>
    <dbReference type="NCBI Taxonomy" id="614648"/>
    <lineage>
        <taxon>Bacteria</taxon>
        <taxon>Bacillati</taxon>
        <taxon>Bacillota</taxon>
        <taxon>Bacilli</taxon>
        <taxon>Bacillales</taxon>
        <taxon>Caryophanaceae</taxon>
        <taxon>Ureibacillus</taxon>
    </lineage>
</organism>
<dbReference type="InterPro" id="IPR025449">
    <property type="entry name" value="JetB"/>
</dbReference>
<dbReference type="Proteomes" id="UP000219636">
    <property type="component" value="Unassembled WGS sequence"/>
</dbReference>
<proteinExistence type="predicted"/>
<dbReference type="EMBL" id="OBMQ01000016">
    <property type="protein sequence ID" value="SOC24095.1"/>
    <property type="molecule type" value="Genomic_DNA"/>
</dbReference>
<keyword evidence="2" id="KW-1185">Reference proteome</keyword>
<evidence type="ECO:0000313" key="1">
    <source>
        <dbReference type="EMBL" id="SOC24095.1"/>
    </source>
</evidence>
<dbReference type="Pfam" id="PF13835">
    <property type="entry name" value="DUF4194"/>
    <property type="match status" value="1"/>
</dbReference>
<name>A0A285TNK9_9BACL</name>
<protein>
    <submittedName>
        <fullName evidence="1">Uncharacterized protein DUF4194</fullName>
    </submittedName>
</protein>
<sequence>MKWISDYDNLLEKDRLVFKNCVNRLMSQSFLVYKKESDKLYYRFSERHFDIIREYLLMSGWELYQNVDDGLIYVKNQLGKNKRNLTLGETLFLLILRLLYDEKQKELLLSRETTISNQEIQEKYIALKIKDRLPAQDEYQKTLKMFEKHSIIELKKGAWNHPDAVIAIFPSIKVALNVQAIEYYSEWLEKETRGDGQVEITDEIEVN</sequence>
<evidence type="ECO:0000313" key="2">
    <source>
        <dbReference type="Proteomes" id="UP000219636"/>
    </source>
</evidence>